<comment type="caution">
    <text evidence="2">The sequence shown here is derived from an EMBL/GenBank/DDBJ whole genome shotgun (WGS) entry which is preliminary data.</text>
</comment>
<dbReference type="GO" id="GO:0005739">
    <property type="term" value="C:mitochondrion"/>
    <property type="evidence" value="ECO:0007669"/>
    <property type="project" value="TreeGrafter"/>
</dbReference>
<keyword evidence="2" id="KW-0436">Ligase</keyword>
<dbReference type="GO" id="GO:0000166">
    <property type="term" value="F:nucleotide binding"/>
    <property type="evidence" value="ECO:0007669"/>
    <property type="project" value="InterPro"/>
</dbReference>
<dbReference type="GO" id="GO:0004829">
    <property type="term" value="F:threonine-tRNA ligase activity"/>
    <property type="evidence" value="ECO:0007669"/>
    <property type="project" value="UniProtKB-EC"/>
</dbReference>
<dbReference type="Gene3D" id="3.30.980.10">
    <property type="entry name" value="Threonyl-trna Synthetase, Chain A, domain 2"/>
    <property type="match status" value="1"/>
</dbReference>
<reference evidence="2" key="1">
    <citation type="submission" date="2022-07" db="EMBL/GenBank/DDBJ databases">
        <title>Phylogenomic reconstructions and comparative analyses of Kickxellomycotina fungi.</title>
        <authorList>
            <person name="Reynolds N.K."/>
            <person name="Stajich J.E."/>
            <person name="Barry K."/>
            <person name="Grigoriev I.V."/>
            <person name="Crous P."/>
            <person name="Smith M.E."/>
        </authorList>
    </citation>
    <scope>NUCLEOTIDE SEQUENCE</scope>
    <source>
        <strain evidence="2">NBRC 100468</strain>
    </source>
</reference>
<dbReference type="PANTHER" id="PTHR11451">
    <property type="entry name" value="THREONINE-TRNA LIGASE"/>
    <property type="match status" value="1"/>
</dbReference>
<keyword evidence="1" id="KW-0648">Protein biosynthesis</keyword>
<dbReference type="InterPro" id="IPR018163">
    <property type="entry name" value="Thr/Ala-tRNA-synth_IIc_edit"/>
</dbReference>
<dbReference type="EC" id="6.1.1.3" evidence="2"/>
<organism evidence="2 3">
    <name type="scientific">Mycoemilia scoparia</name>
    <dbReference type="NCBI Taxonomy" id="417184"/>
    <lineage>
        <taxon>Eukaryota</taxon>
        <taxon>Fungi</taxon>
        <taxon>Fungi incertae sedis</taxon>
        <taxon>Zoopagomycota</taxon>
        <taxon>Kickxellomycotina</taxon>
        <taxon>Kickxellomycetes</taxon>
        <taxon>Kickxellales</taxon>
        <taxon>Kickxellaceae</taxon>
        <taxon>Mycoemilia</taxon>
    </lineage>
</organism>
<protein>
    <submittedName>
        <fullName evidence="2">Threonyl-tRNA synthetase</fullName>
        <ecNumber evidence="2">6.1.1.3</ecNumber>
    </submittedName>
</protein>
<keyword evidence="3" id="KW-1185">Reference proteome</keyword>
<evidence type="ECO:0000313" key="2">
    <source>
        <dbReference type="EMBL" id="KAJ1917573.1"/>
    </source>
</evidence>
<sequence length="193" mass="22105">MPWVITRPIEKSSTIKFIDFNSDSSHAKDVFWHSSAHVLGVALEKTFGDSTLLCDGPLILLGRFFYKFLLLGTNGHDKIQKAIDKIVSQKHGFERIEVDANIAKDIFHDNPFKLHFIDRTLLLGKFKLNKVSSAHWVTDRESQDQSTRSPLLNRVYGISFPSSKQLQDHEVFLEEAKQQNEITDRSEKTSAYL</sequence>
<dbReference type="GO" id="GO:0006435">
    <property type="term" value="P:threonyl-tRNA aminoacylation"/>
    <property type="evidence" value="ECO:0007669"/>
    <property type="project" value="TreeGrafter"/>
</dbReference>
<evidence type="ECO:0000256" key="1">
    <source>
        <dbReference type="ARBA" id="ARBA00022917"/>
    </source>
</evidence>
<dbReference type="SUPFAM" id="SSF55186">
    <property type="entry name" value="ThrRS/AlaRS common domain"/>
    <property type="match status" value="1"/>
</dbReference>
<dbReference type="OrthoDB" id="5515226at2759"/>
<dbReference type="EMBL" id="JANBPU010000068">
    <property type="protein sequence ID" value="KAJ1917573.1"/>
    <property type="molecule type" value="Genomic_DNA"/>
</dbReference>
<dbReference type="Proteomes" id="UP001150538">
    <property type="component" value="Unassembled WGS sequence"/>
</dbReference>
<evidence type="ECO:0000313" key="3">
    <source>
        <dbReference type="Proteomes" id="UP001150538"/>
    </source>
</evidence>
<dbReference type="AlphaFoldDB" id="A0A9W8A3N8"/>
<gene>
    <name evidence="2" type="primary">MST1_1</name>
    <name evidence="2" type="ORF">H4219_003136</name>
</gene>
<proteinExistence type="predicted"/>
<name>A0A9W8A3N8_9FUNG</name>
<dbReference type="PANTHER" id="PTHR11451:SF44">
    <property type="entry name" value="THREONINE--TRNA LIGASE, CHLOROPLASTIC_MITOCHONDRIAL 2"/>
    <property type="match status" value="1"/>
</dbReference>
<accession>A0A9W8A3N8</accession>